<evidence type="ECO:0000256" key="1">
    <source>
        <dbReference type="SAM" id="Phobius"/>
    </source>
</evidence>
<keyword evidence="1" id="KW-1133">Transmembrane helix</keyword>
<feature type="transmembrane region" description="Helical" evidence="1">
    <location>
        <begin position="68"/>
        <end position="86"/>
    </location>
</feature>
<dbReference type="EMBL" id="FQUG01000002">
    <property type="protein sequence ID" value="SHE46446.1"/>
    <property type="molecule type" value="Genomic_DNA"/>
</dbReference>
<dbReference type="AlphaFoldDB" id="A0A1M4TPY1"/>
<evidence type="ECO:0000313" key="4">
    <source>
        <dbReference type="Proteomes" id="UP000184404"/>
    </source>
</evidence>
<feature type="domain" description="MrpA C-terminal/MbhE" evidence="2">
    <location>
        <begin position="34"/>
        <end position="85"/>
    </location>
</feature>
<proteinExistence type="predicted"/>
<dbReference type="InterPro" id="IPR046806">
    <property type="entry name" value="MrpA_C/MbhE"/>
</dbReference>
<accession>A0A1M4TPY1</accession>
<evidence type="ECO:0000259" key="2">
    <source>
        <dbReference type="Pfam" id="PF20501"/>
    </source>
</evidence>
<dbReference type="Proteomes" id="UP000184404">
    <property type="component" value="Unassembled WGS sequence"/>
</dbReference>
<keyword evidence="1" id="KW-0472">Membrane</keyword>
<sequence>MRGFVVTVLALLTGLFCSSVLFLPAIGDEDSAPNQHISPVYIAQSELDTGSPNIVTGTLADYRGFDTMWETTVMYLSGLTAVLILSKSTMGRRPEKEDDYE</sequence>
<dbReference type="OrthoDB" id="9798859at2"/>
<keyword evidence="4" id="KW-1185">Reference proteome</keyword>
<name>A0A1M4TPY1_9FIRM</name>
<gene>
    <name evidence="3" type="ORF">SAMN02745190_00556</name>
</gene>
<reference evidence="3 4" key="1">
    <citation type="submission" date="2016-11" db="EMBL/GenBank/DDBJ databases">
        <authorList>
            <person name="Jaros S."/>
            <person name="Januszkiewicz K."/>
            <person name="Wedrychowicz H."/>
        </authorList>
    </citation>
    <scope>NUCLEOTIDE SEQUENCE [LARGE SCALE GENOMIC DNA]</scope>
    <source>
        <strain evidence="3 4">DSM 10502</strain>
    </source>
</reference>
<evidence type="ECO:0000313" key="3">
    <source>
        <dbReference type="EMBL" id="SHE46446.1"/>
    </source>
</evidence>
<keyword evidence="1" id="KW-0812">Transmembrane</keyword>
<dbReference type="RefSeq" id="WP_072934637.1">
    <property type="nucleotide sequence ID" value="NZ_FQUG01000002.1"/>
</dbReference>
<dbReference type="Pfam" id="PF20501">
    <property type="entry name" value="MbhE"/>
    <property type="match status" value="1"/>
</dbReference>
<dbReference type="STRING" id="1123243.SAMN02745190_00556"/>
<protein>
    <submittedName>
        <fullName evidence="3">Multicomponent Na+:H+ antiporter subunit B</fullName>
    </submittedName>
</protein>
<organism evidence="3 4">
    <name type="scientific">Schwartzia succinivorans DSM 10502</name>
    <dbReference type="NCBI Taxonomy" id="1123243"/>
    <lineage>
        <taxon>Bacteria</taxon>
        <taxon>Bacillati</taxon>
        <taxon>Bacillota</taxon>
        <taxon>Negativicutes</taxon>
        <taxon>Selenomonadales</taxon>
        <taxon>Selenomonadaceae</taxon>
        <taxon>Schwartzia</taxon>
    </lineage>
</organism>